<sequence>MSKELRLWETIARRTILDCGKFLKVESHAVKLPNGRIIPDWTWVIAPDAAIVLAVTDDGRFVCFRQTKYAVDGVTLAPVGGMLEPDEAPLVAARRELLEETGYEAPEWIGLGSYVLDPNRGVGTMHLFLALGAKPVAQPDSDDLEDQELLLLSRGEIEAALRAGEFKVVAWTAVVAMALNYLNGTSEVF</sequence>
<evidence type="ECO:0000256" key="2">
    <source>
        <dbReference type="ARBA" id="ARBA00022801"/>
    </source>
</evidence>
<dbReference type="EMBL" id="LN890655">
    <property type="protein sequence ID" value="CUS04048.2"/>
    <property type="molecule type" value="Genomic_DNA"/>
</dbReference>
<evidence type="ECO:0000259" key="3">
    <source>
        <dbReference type="PROSITE" id="PS51462"/>
    </source>
</evidence>
<dbReference type="AlphaFoldDB" id="A0A160T4M4"/>
<accession>A0A160T4M4</accession>
<dbReference type="KEGG" id="pbf:CFX0092_A2170"/>
<dbReference type="GO" id="GO:0005829">
    <property type="term" value="C:cytosol"/>
    <property type="evidence" value="ECO:0007669"/>
    <property type="project" value="TreeGrafter"/>
</dbReference>
<dbReference type="RefSeq" id="WP_095043448.1">
    <property type="nucleotide sequence ID" value="NZ_LN890655.1"/>
</dbReference>
<dbReference type="InterPro" id="IPR020084">
    <property type="entry name" value="NUDIX_hydrolase_CS"/>
</dbReference>
<evidence type="ECO:0000313" key="5">
    <source>
        <dbReference type="Proteomes" id="UP000215027"/>
    </source>
</evidence>
<feature type="domain" description="Nudix hydrolase" evidence="3">
    <location>
        <begin position="44"/>
        <end position="174"/>
    </location>
</feature>
<keyword evidence="5" id="KW-1185">Reference proteome</keyword>
<keyword evidence="2 4" id="KW-0378">Hydrolase</keyword>
<name>A0A160T4M4_9CHLR</name>
<dbReference type="CDD" id="cd03424">
    <property type="entry name" value="NUDIX_ADPRase_Nudt5_UGPPase_Nudt14"/>
    <property type="match status" value="1"/>
</dbReference>
<dbReference type="GO" id="GO:0019693">
    <property type="term" value="P:ribose phosphate metabolic process"/>
    <property type="evidence" value="ECO:0007669"/>
    <property type="project" value="TreeGrafter"/>
</dbReference>
<gene>
    <name evidence="4" type="ORF">CFX0092_A2170</name>
</gene>
<dbReference type="Proteomes" id="UP000215027">
    <property type="component" value="Chromosome I"/>
</dbReference>
<protein>
    <submittedName>
        <fullName evidence="4">NUDIX hydrolase</fullName>
    </submittedName>
</protein>
<dbReference type="PROSITE" id="PS00893">
    <property type="entry name" value="NUDIX_BOX"/>
    <property type="match status" value="1"/>
</dbReference>
<proteinExistence type="predicted"/>
<evidence type="ECO:0000256" key="1">
    <source>
        <dbReference type="ARBA" id="ARBA00001946"/>
    </source>
</evidence>
<comment type="cofactor">
    <cofactor evidence="1">
        <name>Mg(2+)</name>
        <dbReference type="ChEBI" id="CHEBI:18420"/>
    </cofactor>
</comment>
<dbReference type="PANTHER" id="PTHR11839:SF18">
    <property type="entry name" value="NUDIX HYDROLASE DOMAIN-CONTAINING PROTEIN"/>
    <property type="match status" value="1"/>
</dbReference>
<dbReference type="InterPro" id="IPR000086">
    <property type="entry name" value="NUDIX_hydrolase_dom"/>
</dbReference>
<dbReference type="InterPro" id="IPR015797">
    <property type="entry name" value="NUDIX_hydrolase-like_dom_sf"/>
</dbReference>
<dbReference type="Gene3D" id="3.90.79.10">
    <property type="entry name" value="Nucleoside Triphosphate Pyrophosphohydrolase"/>
    <property type="match status" value="1"/>
</dbReference>
<dbReference type="OrthoDB" id="9806150at2"/>
<reference evidence="4" key="1">
    <citation type="submission" date="2016-01" db="EMBL/GenBank/DDBJ databases">
        <authorList>
            <person name="Mcilroy J.S."/>
            <person name="Karst M S."/>
            <person name="Albertsen M."/>
        </authorList>
    </citation>
    <scope>NUCLEOTIDE SEQUENCE</scope>
    <source>
        <strain evidence="4">Cfx-K</strain>
    </source>
</reference>
<dbReference type="PANTHER" id="PTHR11839">
    <property type="entry name" value="UDP/ADP-SUGAR PYROPHOSPHATASE"/>
    <property type="match status" value="1"/>
</dbReference>
<evidence type="ECO:0000313" key="4">
    <source>
        <dbReference type="EMBL" id="CUS04048.2"/>
    </source>
</evidence>
<organism evidence="4 5">
    <name type="scientific">Candidatus Promineifilum breve</name>
    <dbReference type="NCBI Taxonomy" id="1806508"/>
    <lineage>
        <taxon>Bacteria</taxon>
        <taxon>Bacillati</taxon>
        <taxon>Chloroflexota</taxon>
        <taxon>Ardenticatenia</taxon>
        <taxon>Candidatus Promineifilales</taxon>
        <taxon>Candidatus Promineifilaceae</taxon>
        <taxon>Candidatus Promineifilum</taxon>
    </lineage>
</organism>
<dbReference type="Pfam" id="PF00293">
    <property type="entry name" value="NUDIX"/>
    <property type="match status" value="1"/>
</dbReference>
<dbReference type="PROSITE" id="PS51462">
    <property type="entry name" value="NUDIX"/>
    <property type="match status" value="1"/>
</dbReference>
<dbReference type="GO" id="GO:0006753">
    <property type="term" value="P:nucleoside phosphate metabolic process"/>
    <property type="evidence" value="ECO:0007669"/>
    <property type="project" value="TreeGrafter"/>
</dbReference>
<dbReference type="SUPFAM" id="SSF55811">
    <property type="entry name" value="Nudix"/>
    <property type="match status" value="1"/>
</dbReference>
<dbReference type="GO" id="GO:0016787">
    <property type="term" value="F:hydrolase activity"/>
    <property type="evidence" value="ECO:0007669"/>
    <property type="project" value="UniProtKB-KW"/>
</dbReference>